<reference evidence="2" key="1">
    <citation type="submission" date="2019-07" db="EMBL/GenBank/DDBJ databases">
        <title>Annotation for the trematode Paragonimus miyazaki's.</title>
        <authorList>
            <person name="Choi Y.-J."/>
        </authorList>
    </citation>
    <scope>NUCLEOTIDE SEQUENCE</scope>
    <source>
        <strain evidence="2">Japan</strain>
    </source>
</reference>
<dbReference type="AlphaFoldDB" id="A0A8S9YHJ0"/>
<dbReference type="Proteomes" id="UP000822476">
    <property type="component" value="Unassembled WGS sequence"/>
</dbReference>
<evidence type="ECO:0000313" key="3">
    <source>
        <dbReference type="Proteomes" id="UP000822476"/>
    </source>
</evidence>
<dbReference type="OrthoDB" id="6265457at2759"/>
<dbReference type="EMBL" id="JTDE01022069">
    <property type="protein sequence ID" value="KAF7232104.1"/>
    <property type="molecule type" value="Genomic_DNA"/>
</dbReference>
<gene>
    <name evidence="2" type="ORF">EG68_12092</name>
</gene>
<keyword evidence="1" id="KW-0732">Signal</keyword>
<feature type="signal peptide" evidence="1">
    <location>
        <begin position="1"/>
        <end position="27"/>
    </location>
</feature>
<protein>
    <recommendedName>
        <fullName evidence="4">Lipocalin</fullName>
    </recommendedName>
</protein>
<sequence length="152" mass="17401">MIICTQCEMMVLPVIIVLFALLSDASAQDGTLPHKLTSTFKGALAYNSSPVENPENLTQENKTKLQTDVCRQLVHLVPWYRAQSNTSNCTVDHIDKNWVFVNYTILTTEEFLRIHDPSCSTYYILLASLVRPTKDYKTIYYLRHITLENGEL</sequence>
<evidence type="ECO:0008006" key="4">
    <source>
        <dbReference type="Google" id="ProtNLM"/>
    </source>
</evidence>
<name>A0A8S9YHJ0_9TREM</name>
<accession>A0A8S9YHJ0</accession>
<comment type="caution">
    <text evidence="2">The sequence shown here is derived from an EMBL/GenBank/DDBJ whole genome shotgun (WGS) entry which is preliminary data.</text>
</comment>
<keyword evidence="3" id="KW-1185">Reference proteome</keyword>
<feature type="chain" id="PRO_5035755371" description="Lipocalin" evidence="1">
    <location>
        <begin position="28"/>
        <end position="152"/>
    </location>
</feature>
<organism evidence="2 3">
    <name type="scientific">Paragonimus skrjabini miyazakii</name>
    <dbReference type="NCBI Taxonomy" id="59628"/>
    <lineage>
        <taxon>Eukaryota</taxon>
        <taxon>Metazoa</taxon>
        <taxon>Spiralia</taxon>
        <taxon>Lophotrochozoa</taxon>
        <taxon>Platyhelminthes</taxon>
        <taxon>Trematoda</taxon>
        <taxon>Digenea</taxon>
        <taxon>Plagiorchiida</taxon>
        <taxon>Troglotremata</taxon>
        <taxon>Troglotrematidae</taxon>
        <taxon>Paragonimus</taxon>
    </lineage>
</organism>
<proteinExistence type="predicted"/>
<evidence type="ECO:0000256" key="1">
    <source>
        <dbReference type="SAM" id="SignalP"/>
    </source>
</evidence>
<evidence type="ECO:0000313" key="2">
    <source>
        <dbReference type="EMBL" id="KAF7232104.1"/>
    </source>
</evidence>